<dbReference type="PANTHER" id="PTHR31642:SF310">
    <property type="entry name" value="FATTY ALCOHOL:CAFFEOYL-COA ACYLTRANSFERASE"/>
    <property type="match status" value="1"/>
</dbReference>
<evidence type="ECO:0000313" key="3">
    <source>
        <dbReference type="EMBL" id="GLW57731.1"/>
    </source>
</evidence>
<dbReference type="PANTHER" id="PTHR31642">
    <property type="entry name" value="TRICHOTHECENE 3-O-ACETYLTRANSFERASE"/>
    <property type="match status" value="1"/>
</dbReference>
<keyword evidence="1" id="KW-0808">Transferase</keyword>
<protein>
    <recommendedName>
        <fullName evidence="5">Transferase family protein</fullName>
    </recommendedName>
</protein>
<gene>
    <name evidence="3" type="ORF">Kpho01_57420</name>
</gene>
<feature type="region of interest" description="Disordered" evidence="2">
    <location>
        <begin position="435"/>
        <end position="455"/>
    </location>
</feature>
<dbReference type="AlphaFoldDB" id="A0A9W6UPP9"/>
<dbReference type="SUPFAM" id="SSF52777">
    <property type="entry name" value="CoA-dependent acyltransferases"/>
    <property type="match status" value="2"/>
</dbReference>
<organism evidence="3 4">
    <name type="scientific">Kitasatospora phosalacinea</name>
    <dbReference type="NCBI Taxonomy" id="2065"/>
    <lineage>
        <taxon>Bacteria</taxon>
        <taxon>Bacillati</taxon>
        <taxon>Actinomycetota</taxon>
        <taxon>Actinomycetes</taxon>
        <taxon>Kitasatosporales</taxon>
        <taxon>Streptomycetaceae</taxon>
        <taxon>Kitasatospora</taxon>
    </lineage>
</organism>
<dbReference type="Gene3D" id="3.30.559.10">
    <property type="entry name" value="Chloramphenicol acetyltransferase-like domain"/>
    <property type="match status" value="2"/>
</dbReference>
<dbReference type="Pfam" id="PF02458">
    <property type="entry name" value="Transferase"/>
    <property type="match status" value="1"/>
</dbReference>
<evidence type="ECO:0000256" key="2">
    <source>
        <dbReference type="SAM" id="MobiDB-lite"/>
    </source>
</evidence>
<dbReference type="GO" id="GO:0016747">
    <property type="term" value="F:acyltransferase activity, transferring groups other than amino-acyl groups"/>
    <property type="evidence" value="ECO:0007669"/>
    <property type="project" value="TreeGrafter"/>
</dbReference>
<dbReference type="InterPro" id="IPR023213">
    <property type="entry name" value="CAT-like_dom_sf"/>
</dbReference>
<sequence>MTGTLASDTGTRTVRAGRPGPGSVRCAVGDLLLADLPVSVVFFHERPLDPDALAAGLARALDRLPEFAGRLRTDGDDSGDGGSGDLWIDTDDSGVPFTVADAPYTLTEALDRMVLPNSGLVDHVRAAEARREPLPLLTVRLNRLTDGTCALGVSWHHAVGDMQTFALLVRTWSACTEGADLPEPVRAPDRDVQLDARLPAEDCGTPALRLPDPAESAELRRAVATAGLANRTVQIWFSPAETARLRAAHSAEAGRRLSTNDALCAHLLHVLREVDGAGDEEQTLTVPVNLRRVLGLPDTTLGNLLGEIRLPYRPGTTPARYAAELRTAVEEFTEKHLSIRSNLRFLEQVGRDRVTACVPVGFDPARRTLTVSNWCRLGLQDLPLAGHRPVAFSPAATLQLPWTSWLVEGPRGEGHLYTLVLPARTAARLRTAPALLHPHRHPTDPGPAVAPRKLL</sequence>
<dbReference type="OrthoDB" id="5481750at2"/>
<dbReference type="RefSeq" id="WP_033255909.1">
    <property type="nucleotide sequence ID" value="NZ_BSRX01000042.1"/>
</dbReference>
<dbReference type="Proteomes" id="UP001165143">
    <property type="component" value="Unassembled WGS sequence"/>
</dbReference>
<dbReference type="EMBL" id="BSRX01000042">
    <property type="protein sequence ID" value="GLW57731.1"/>
    <property type="molecule type" value="Genomic_DNA"/>
</dbReference>
<proteinExistence type="predicted"/>
<feature type="compositionally biased region" description="Polar residues" evidence="2">
    <location>
        <begin position="1"/>
        <end position="12"/>
    </location>
</feature>
<accession>A0A9W6UPP9</accession>
<feature type="region of interest" description="Disordered" evidence="2">
    <location>
        <begin position="1"/>
        <end position="20"/>
    </location>
</feature>
<evidence type="ECO:0000256" key="1">
    <source>
        <dbReference type="ARBA" id="ARBA00022679"/>
    </source>
</evidence>
<comment type="caution">
    <text evidence="3">The sequence shown here is derived from an EMBL/GenBank/DDBJ whole genome shotgun (WGS) entry which is preliminary data.</text>
</comment>
<reference evidence="3" key="1">
    <citation type="submission" date="2023-02" db="EMBL/GenBank/DDBJ databases">
        <title>Kitasatospora phosalacinea NBRC 14362.</title>
        <authorList>
            <person name="Ichikawa N."/>
            <person name="Sato H."/>
            <person name="Tonouchi N."/>
        </authorList>
    </citation>
    <scope>NUCLEOTIDE SEQUENCE</scope>
    <source>
        <strain evidence="3">NBRC 14362</strain>
    </source>
</reference>
<evidence type="ECO:0000313" key="4">
    <source>
        <dbReference type="Proteomes" id="UP001165143"/>
    </source>
</evidence>
<dbReference type="InterPro" id="IPR050317">
    <property type="entry name" value="Plant_Fungal_Acyltransferase"/>
</dbReference>
<evidence type="ECO:0008006" key="5">
    <source>
        <dbReference type="Google" id="ProtNLM"/>
    </source>
</evidence>
<name>A0A9W6UPP9_9ACTN</name>